<reference evidence="1" key="1">
    <citation type="submission" date="2019-08" db="EMBL/GenBank/DDBJ databases">
        <authorList>
            <person name="Kucharzyk K."/>
            <person name="Murdoch R.W."/>
            <person name="Higgins S."/>
            <person name="Loffler F."/>
        </authorList>
    </citation>
    <scope>NUCLEOTIDE SEQUENCE</scope>
</reference>
<comment type="caution">
    <text evidence="1">The sequence shown here is derived from an EMBL/GenBank/DDBJ whole genome shotgun (WGS) entry which is preliminary data.</text>
</comment>
<protein>
    <recommendedName>
        <fullName evidence="2">C_GCAxxG_C_C family protein</fullName>
    </recommendedName>
</protein>
<accession>A0A645IWE6</accession>
<name>A0A645IWE6_9ZZZZ</name>
<proteinExistence type="predicted"/>
<dbReference type="Pfam" id="PF09719">
    <property type="entry name" value="C_GCAxxG_C_C"/>
    <property type="match status" value="1"/>
</dbReference>
<dbReference type="AlphaFoldDB" id="A0A645IWE6"/>
<dbReference type="EMBL" id="VSSQ01125160">
    <property type="protein sequence ID" value="MPN55661.1"/>
    <property type="molecule type" value="Genomic_DNA"/>
</dbReference>
<dbReference type="InterPro" id="IPR010181">
    <property type="entry name" value="CGCAxxGCC_motif"/>
</dbReference>
<sequence length="158" mass="16919">MKYKGCAQCTLLTMFELFGRQNDILFQSASALAAGMALSGDGACGGYSGGILYMGSIIGRRLSCLADGDKKAKELSYAMGQALHDRFLSVYGSVICKDIHRSIFGRSFCLRTSGMKDEFEKAGAHTTKCTGVIGSVSAWLAEIICDFGYGNANDEMCD</sequence>
<organism evidence="1">
    <name type="scientific">bioreactor metagenome</name>
    <dbReference type="NCBI Taxonomy" id="1076179"/>
    <lineage>
        <taxon>unclassified sequences</taxon>
        <taxon>metagenomes</taxon>
        <taxon>ecological metagenomes</taxon>
    </lineage>
</organism>
<gene>
    <name evidence="1" type="ORF">SDC9_203345</name>
</gene>
<evidence type="ECO:0008006" key="2">
    <source>
        <dbReference type="Google" id="ProtNLM"/>
    </source>
</evidence>
<evidence type="ECO:0000313" key="1">
    <source>
        <dbReference type="EMBL" id="MPN55661.1"/>
    </source>
</evidence>